<evidence type="ECO:0000256" key="9">
    <source>
        <dbReference type="SAM" id="MobiDB-lite"/>
    </source>
</evidence>
<feature type="domain" description="C2H2-type" evidence="10">
    <location>
        <begin position="19"/>
        <end position="41"/>
    </location>
</feature>
<evidence type="ECO:0000256" key="2">
    <source>
        <dbReference type="ARBA" id="ARBA00022490"/>
    </source>
</evidence>
<dbReference type="GO" id="GO:0030687">
    <property type="term" value="C:preribosome, large subunit precursor"/>
    <property type="evidence" value="ECO:0007669"/>
    <property type="project" value="TreeGrafter"/>
</dbReference>
<evidence type="ECO:0000256" key="8">
    <source>
        <dbReference type="ARBA" id="ARBA00034126"/>
    </source>
</evidence>
<evidence type="ECO:0000313" key="11">
    <source>
        <dbReference type="EMBL" id="KAF2092124.1"/>
    </source>
</evidence>
<keyword evidence="6" id="KW-0863">Zinc-finger</keyword>
<dbReference type="InterPro" id="IPR003604">
    <property type="entry name" value="Matrin/U1-like-C_Znf_C2H2"/>
</dbReference>
<gene>
    <name evidence="11" type="ORF">K490DRAFT_61569</name>
</gene>
<dbReference type="InterPro" id="IPR041661">
    <property type="entry name" value="ZN622/Rei1/Reh1_Znf-C2H2"/>
</dbReference>
<dbReference type="OrthoDB" id="19329at2759"/>
<organism evidence="11 12">
    <name type="scientific">Saccharata proteae CBS 121410</name>
    <dbReference type="NCBI Taxonomy" id="1314787"/>
    <lineage>
        <taxon>Eukaryota</taxon>
        <taxon>Fungi</taxon>
        <taxon>Dikarya</taxon>
        <taxon>Ascomycota</taxon>
        <taxon>Pezizomycotina</taxon>
        <taxon>Dothideomycetes</taxon>
        <taxon>Dothideomycetes incertae sedis</taxon>
        <taxon>Botryosphaeriales</taxon>
        <taxon>Saccharataceae</taxon>
        <taxon>Saccharata</taxon>
    </lineage>
</organism>
<evidence type="ECO:0000313" key="12">
    <source>
        <dbReference type="Proteomes" id="UP000799776"/>
    </source>
</evidence>
<keyword evidence="5" id="KW-0677">Repeat</keyword>
<evidence type="ECO:0000256" key="4">
    <source>
        <dbReference type="ARBA" id="ARBA00022723"/>
    </source>
</evidence>
<dbReference type="EMBL" id="ML978711">
    <property type="protein sequence ID" value="KAF2092124.1"/>
    <property type="molecule type" value="Genomic_DNA"/>
</dbReference>
<evidence type="ECO:0000256" key="6">
    <source>
        <dbReference type="ARBA" id="ARBA00022771"/>
    </source>
</evidence>
<dbReference type="InterPro" id="IPR040025">
    <property type="entry name" value="Znf622/Rei1/Reh1"/>
</dbReference>
<feature type="compositionally biased region" description="Basic and acidic residues" evidence="9">
    <location>
        <begin position="508"/>
        <end position="532"/>
    </location>
</feature>
<accession>A0A9P4M3R5</accession>
<keyword evidence="3" id="KW-0690">Ribosome biogenesis</keyword>
<comment type="caution">
    <text evidence="11">The sequence shown here is derived from an EMBL/GenBank/DDBJ whole genome shotgun (WGS) entry which is preliminary data.</text>
</comment>
<sequence length="552" mass="61474">MASAATMQPSAQSSHPFTCNTCQVAFRASELQRSHMQTDWHRYNLKRRVASLPPLSSEIFAEKVLANKASAAATAARAQFEKPCLVCQKTYYSENAYTNHLGSQKHRVNLLSKQRSARAGLEDDATSVMSSTFSLGEPLETASTGAAEREVDAAISEVVEGMGSTTLADGASAADDKPAHPLSRVTTNTEGTASVSAPATEDDAPGKILDCLFCNFRSPTFDLNLGHMHKFHGMFIPEREYLEDIDGLMMYLWQKIHEGFQCLYCDKMVYTASGIQTHMRDKGHCKIAYSTEEEMLEIGQFYNFLGTYSDDDGSDDGSTEGEYEIEGEGALEDEGWETDSTVSDVPTDEITSVPIQDRSHRYAQLSKHRHHSHGDPRPHKNVDGFRSRAHATPHAVYHDEYELHLPTGRTAGHRSLNRYYRQNLRNYPTAAERAERLALEEAKTLRENSNSNSDVDSDDSEDEAGGVELNPGNSDRRVARGRGGDRERDRQMAVSRANGGTGMLGVSEMKKREVAATEKRAKKQEQRARRNQEWAVNKKANSQKHFRDPLLQ</sequence>
<dbReference type="AlphaFoldDB" id="A0A9P4M3R5"/>
<dbReference type="Pfam" id="PF12171">
    <property type="entry name" value="zf-C2H2_jaz"/>
    <property type="match status" value="1"/>
</dbReference>
<comment type="subcellular location">
    <subcellularLocation>
        <location evidence="1">Cytoplasm</location>
    </subcellularLocation>
</comment>
<feature type="compositionally biased region" description="Acidic residues" evidence="9">
    <location>
        <begin position="312"/>
        <end position="337"/>
    </location>
</feature>
<comment type="similarity">
    <text evidence="8">Belongs to the REI1 family.</text>
</comment>
<feature type="compositionally biased region" description="Basic and acidic residues" evidence="9">
    <location>
        <begin position="373"/>
        <end position="385"/>
    </location>
</feature>
<feature type="region of interest" description="Disordered" evidence="9">
    <location>
        <begin position="167"/>
        <end position="200"/>
    </location>
</feature>
<feature type="region of interest" description="Disordered" evidence="9">
    <location>
        <begin position="312"/>
        <end position="385"/>
    </location>
</feature>
<dbReference type="InterPro" id="IPR013087">
    <property type="entry name" value="Znf_C2H2_type"/>
</dbReference>
<name>A0A9P4M3R5_9PEZI</name>
<keyword evidence="4" id="KW-0479">Metal-binding</keyword>
<dbReference type="SUPFAM" id="SSF57667">
    <property type="entry name" value="beta-beta-alpha zinc fingers"/>
    <property type="match status" value="3"/>
</dbReference>
<proteinExistence type="inferred from homology"/>
<evidence type="ECO:0000256" key="7">
    <source>
        <dbReference type="ARBA" id="ARBA00022833"/>
    </source>
</evidence>
<dbReference type="GO" id="GO:0042273">
    <property type="term" value="P:ribosomal large subunit biogenesis"/>
    <property type="evidence" value="ECO:0007669"/>
    <property type="project" value="UniProtKB-ARBA"/>
</dbReference>
<evidence type="ECO:0000259" key="10">
    <source>
        <dbReference type="PROSITE" id="PS00028"/>
    </source>
</evidence>
<dbReference type="PROSITE" id="PS00028">
    <property type="entry name" value="ZINC_FINGER_C2H2_1"/>
    <property type="match status" value="2"/>
</dbReference>
<dbReference type="GO" id="GO:0003676">
    <property type="term" value="F:nucleic acid binding"/>
    <property type="evidence" value="ECO:0007669"/>
    <property type="project" value="InterPro"/>
</dbReference>
<dbReference type="GO" id="GO:0005737">
    <property type="term" value="C:cytoplasm"/>
    <property type="evidence" value="ECO:0007669"/>
    <property type="project" value="UniProtKB-SubCell"/>
</dbReference>
<dbReference type="PANTHER" id="PTHR13182:SF8">
    <property type="entry name" value="CYTOPLASMIC 60S SUBUNIT BIOGENESIS FACTOR ZNF622"/>
    <property type="match status" value="1"/>
</dbReference>
<feature type="domain" description="C2H2-type" evidence="10">
    <location>
        <begin position="262"/>
        <end position="284"/>
    </location>
</feature>
<keyword evidence="7" id="KW-0862">Zinc</keyword>
<protein>
    <recommendedName>
        <fullName evidence="10">C2H2-type domain-containing protein</fullName>
    </recommendedName>
</protein>
<dbReference type="GO" id="GO:0008270">
    <property type="term" value="F:zinc ion binding"/>
    <property type="evidence" value="ECO:0007669"/>
    <property type="project" value="UniProtKB-KW"/>
</dbReference>
<evidence type="ECO:0000256" key="5">
    <source>
        <dbReference type="ARBA" id="ARBA00022737"/>
    </source>
</evidence>
<evidence type="ECO:0000256" key="1">
    <source>
        <dbReference type="ARBA" id="ARBA00004496"/>
    </source>
</evidence>
<dbReference type="PANTHER" id="PTHR13182">
    <property type="entry name" value="ZINC FINGER PROTEIN 622"/>
    <property type="match status" value="1"/>
</dbReference>
<feature type="compositionally biased region" description="Polar residues" evidence="9">
    <location>
        <begin position="338"/>
        <end position="354"/>
    </location>
</feature>
<dbReference type="InterPro" id="IPR036236">
    <property type="entry name" value="Znf_C2H2_sf"/>
</dbReference>
<dbReference type="Pfam" id="PF12756">
    <property type="entry name" value="zf-C2H2_2"/>
    <property type="match status" value="1"/>
</dbReference>
<keyword evidence="2" id="KW-0963">Cytoplasm</keyword>
<feature type="compositionally biased region" description="Acidic residues" evidence="9">
    <location>
        <begin position="455"/>
        <end position="465"/>
    </location>
</feature>
<evidence type="ECO:0000256" key="3">
    <source>
        <dbReference type="ARBA" id="ARBA00022517"/>
    </source>
</evidence>
<dbReference type="Proteomes" id="UP000799776">
    <property type="component" value="Unassembled WGS sequence"/>
</dbReference>
<dbReference type="InterPro" id="IPR022755">
    <property type="entry name" value="Znf_C2H2_jaz"/>
</dbReference>
<keyword evidence="12" id="KW-1185">Reference proteome</keyword>
<feature type="region of interest" description="Disordered" evidence="9">
    <location>
        <begin position="443"/>
        <end position="552"/>
    </location>
</feature>
<dbReference type="SMART" id="SM00451">
    <property type="entry name" value="ZnF_U1"/>
    <property type="match status" value="2"/>
</dbReference>
<dbReference type="SMART" id="SM00355">
    <property type="entry name" value="ZnF_C2H2"/>
    <property type="match status" value="4"/>
</dbReference>
<feature type="compositionally biased region" description="Basic and acidic residues" evidence="9">
    <location>
        <begin position="474"/>
        <end position="491"/>
    </location>
</feature>
<feature type="compositionally biased region" description="Polar residues" evidence="9">
    <location>
        <begin position="184"/>
        <end position="197"/>
    </location>
</feature>
<reference evidence="11" key="1">
    <citation type="journal article" date="2020" name="Stud. Mycol.">
        <title>101 Dothideomycetes genomes: a test case for predicting lifestyles and emergence of pathogens.</title>
        <authorList>
            <person name="Haridas S."/>
            <person name="Albert R."/>
            <person name="Binder M."/>
            <person name="Bloem J."/>
            <person name="Labutti K."/>
            <person name="Salamov A."/>
            <person name="Andreopoulos B."/>
            <person name="Baker S."/>
            <person name="Barry K."/>
            <person name="Bills G."/>
            <person name="Bluhm B."/>
            <person name="Cannon C."/>
            <person name="Castanera R."/>
            <person name="Culley D."/>
            <person name="Daum C."/>
            <person name="Ezra D."/>
            <person name="Gonzalez J."/>
            <person name="Henrissat B."/>
            <person name="Kuo A."/>
            <person name="Liang C."/>
            <person name="Lipzen A."/>
            <person name="Lutzoni F."/>
            <person name="Magnuson J."/>
            <person name="Mondo S."/>
            <person name="Nolan M."/>
            <person name="Ohm R."/>
            <person name="Pangilinan J."/>
            <person name="Park H.-J."/>
            <person name="Ramirez L."/>
            <person name="Alfaro M."/>
            <person name="Sun H."/>
            <person name="Tritt A."/>
            <person name="Yoshinaga Y."/>
            <person name="Zwiers L.-H."/>
            <person name="Turgeon B."/>
            <person name="Goodwin S."/>
            <person name="Spatafora J."/>
            <person name="Crous P."/>
            <person name="Grigoriev I."/>
        </authorList>
    </citation>
    <scope>NUCLEOTIDE SEQUENCE</scope>
    <source>
        <strain evidence="11">CBS 121410</strain>
    </source>
</reference>